<dbReference type="AlphaFoldDB" id="A0A0V0QED6"/>
<name>A0A0V0QED6_PSEPJ</name>
<accession>A0A0V0QED6</accession>
<gene>
    <name evidence="2" type="ORF">PPERSA_06158</name>
</gene>
<organism evidence="2 3">
    <name type="scientific">Pseudocohnilembus persalinus</name>
    <name type="common">Ciliate</name>
    <dbReference type="NCBI Taxonomy" id="266149"/>
    <lineage>
        <taxon>Eukaryota</taxon>
        <taxon>Sar</taxon>
        <taxon>Alveolata</taxon>
        <taxon>Ciliophora</taxon>
        <taxon>Intramacronucleata</taxon>
        <taxon>Oligohymenophorea</taxon>
        <taxon>Scuticociliatia</taxon>
        <taxon>Philasterida</taxon>
        <taxon>Pseudocohnilembidae</taxon>
        <taxon>Pseudocohnilembus</taxon>
    </lineage>
</organism>
<dbReference type="Proteomes" id="UP000054937">
    <property type="component" value="Unassembled WGS sequence"/>
</dbReference>
<evidence type="ECO:0000313" key="2">
    <source>
        <dbReference type="EMBL" id="KRX00515.1"/>
    </source>
</evidence>
<keyword evidence="3" id="KW-1185">Reference proteome</keyword>
<comment type="caution">
    <text evidence="2">The sequence shown here is derived from an EMBL/GenBank/DDBJ whole genome shotgun (WGS) entry which is preliminary data.</text>
</comment>
<dbReference type="EMBL" id="LDAU01000187">
    <property type="protein sequence ID" value="KRX00515.1"/>
    <property type="molecule type" value="Genomic_DNA"/>
</dbReference>
<sequence length="356" mass="41391">MEEIKEGTISNLPNDNEFHFMSFYQEQKQIKKNNSNNQDSEQQDQQSYLQSLQYNIENNIKNKKNQILKGVQNDHKIENQMNQQIFVSIQDIMNADREKQQLKKGTTSGKETPVNINTFNSNNLDFKNSNNFLFHEMVATSAFTTQNYPQILNNDILNQSIDHTDMLNGLTPQIRKIQEFANEQNYLNHQSYSKNQEGENSTKNFIKNGSSYNNNKKYIDTNLLKFNNKLQTNQNTQYEKSNSSVSNYDQNNKFNNSQQIRSQSLVKNNFTQRLESIESESQNCQSPSQIMSEIPLEANNINSPKDKILNLKSCLKKSFTSNEDKSIKNHKISNLFNDFSPLYYQLESDNKKAGNF</sequence>
<feature type="region of interest" description="Disordered" evidence="1">
    <location>
        <begin position="235"/>
        <end position="261"/>
    </location>
</feature>
<evidence type="ECO:0000313" key="3">
    <source>
        <dbReference type="Proteomes" id="UP000054937"/>
    </source>
</evidence>
<proteinExistence type="predicted"/>
<evidence type="ECO:0000256" key="1">
    <source>
        <dbReference type="SAM" id="MobiDB-lite"/>
    </source>
</evidence>
<reference evidence="2 3" key="1">
    <citation type="journal article" date="2015" name="Sci. Rep.">
        <title>Genome of the facultative scuticociliatosis pathogen Pseudocohnilembus persalinus provides insight into its virulence through horizontal gene transfer.</title>
        <authorList>
            <person name="Xiong J."/>
            <person name="Wang G."/>
            <person name="Cheng J."/>
            <person name="Tian M."/>
            <person name="Pan X."/>
            <person name="Warren A."/>
            <person name="Jiang C."/>
            <person name="Yuan D."/>
            <person name="Miao W."/>
        </authorList>
    </citation>
    <scope>NUCLEOTIDE SEQUENCE [LARGE SCALE GENOMIC DNA]</scope>
    <source>
        <strain evidence="2">36N120E</strain>
    </source>
</reference>
<dbReference type="InParanoid" id="A0A0V0QED6"/>
<protein>
    <submittedName>
        <fullName evidence="2">Uncharacterized protein</fullName>
    </submittedName>
</protein>